<keyword evidence="9" id="KW-1185">Reference proteome</keyword>
<dbReference type="InterPro" id="IPR036388">
    <property type="entry name" value="WH-like_DNA-bd_sf"/>
</dbReference>
<dbReference type="EMBL" id="CP002546">
    <property type="protein sequence ID" value="ADY58451.1"/>
    <property type="molecule type" value="Genomic_DNA"/>
</dbReference>
<dbReference type="KEGG" id="pbs:Plabr_0828"/>
<dbReference type="InterPro" id="IPR013325">
    <property type="entry name" value="RNA_pol_sigma_r2"/>
</dbReference>
<dbReference type="InterPro" id="IPR039425">
    <property type="entry name" value="RNA_pol_sigma-70-like"/>
</dbReference>
<dbReference type="HOGENOM" id="CLU_047691_3_4_0"/>
<dbReference type="GO" id="GO:0006352">
    <property type="term" value="P:DNA-templated transcription initiation"/>
    <property type="evidence" value="ECO:0007669"/>
    <property type="project" value="InterPro"/>
</dbReference>
<dbReference type="Pfam" id="PF08281">
    <property type="entry name" value="Sigma70_r4_2"/>
    <property type="match status" value="1"/>
</dbReference>
<proteinExistence type="inferred from homology"/>
<dbReference type="STRING" id="756272.Plabr_0828"/>
<evidence type="ECO:0000313" key="9">
    <source>
        <dbReference type="Proteomes" id="UP000006860"/>
    </source>
</evidence>
<dbReference type="SUPFAM" id="SSF88659">
    <property type="entry name" value="Sigma3 and sigma4 domains of RNA polymerase sigma factors"/>
    <property type="match status" value="1"/>
</dbReference>
<protein>
    <submittedName>
        <fullName evidence="8">RNA polymerase, sigma-24 subunit, ECF subfamily</fullName>
    </submittedName>
</protein>
<keyword evidence="4" id="KW-0238">DNA-binding</keyword>
<evidence type="ECO:0000256" key="5">
    <source>
        <dbReference type="ARBA" id="ARBA00023163"/>
    </source>
</evidence>
<dbReference type="GO" id="GO:0003677">
    <property type="term" value="F:DNA binding"/>
    <property type="evidence" value="ECO:0007669"/>
    <property type="project" value="UniProtKB-KW"/>
</dbReference>
<dbReference type="AlphaFoldDB" id="F0SHL3"/>
<keyword evidence="5" id="KW-0804">Transcription</keyword>
<feature type="domain" description="RNA polymerase sigma-70 region 2" evidence="6">
    <location>
        <begin position="30"/>
        <end position="96"/>
    </location>
</feature>
<evidence type="ECO:0000256" key="3">
    <source>
        <dbReference type="ARBA" id="ARBA00023082"/>
    </source>
</evidence>
<dbReference type="RefSeq" id="WP_013627191.1">
    <property type="nucleotide sequence ID" value="NC_015174.1"/>
</dbReference>
<dbReference type="Gene3D" id="1.10.10.10">
    <property type="entry name" value="Winged helix-like DNA-binding domain superfamily/Winged helix DNA-binding domain"/>
    <property type="match status" value="1"/>
</dbReference>
<dbReference type="CDD" id="cd06171">
    <property type="entry name" value="Sigma70_r4"/>
    <property type="match status" value="1"/>
</dbReference>
<dbReference type="eggNOG" id="COG1595">
    <property type="taxonomic scope" value="Bacteria"/>
</dbReference>
<name>F0SHL3_RUBBR</name>
<reference evidence="9" key="1">
    <citation type="submission" date="2011-02" db="EMBL/GenBank/DDBJ databases">
        <title>The complete genome of Planctomyces brasiliensis DSM 5305.</title>
        <authorList>
            <person name="Lucas S."/>
            <person name="Copeland A."/>
            <person name="Lapidus A."/>
            <person name="Bruce D."/>
            <person name="Goodwin L."/>
            <person name="Pitluck S."/>
            <person name="Kyrpides N."/>
            <person name="Mavromatis K."/>
            <person name="Pagani I."/>
            <person name="Ivanova N."/>
            <person name="Ovchinnikova G."/>
            <person name="Lu M."/>
            <person name="Detter J.C."/>
            <person name="Han C."/>
            <person name="Land M."/>
            <person name="Hauser L."/>
            <person name="Markowitz V."/>
            <person name="Cheng J.-F."/>
            <person name="Hugenholtz P."/>
            <person name="Woyke T."/>
            <person name="Wu D."/>
            <person name="Tindall B."/>
            <person name="Pomrenke H.G."/>
            <person name="Brambilla E."/>
            <person name="Klenk H.-P."/>
            <person name="Eisen J.A."/>
        </authorList>
    </citation>
    <scope>NUCLEOTIDE SEQUENCE [LARGE SCALE GENOMIC DNA]</scope>
    <source>
        <strain evidence="9">ATCC 49424 / DSM 5305 / JCM 21570 / NBRC 103401 / IFAM 1448</strain>
    </source>
</reference>
<dbReference type="NCBIfam" id="TIGR02937">
    <property type="entry name" value="sigma70-ECF"/>
    <property type="match status" value="1"/>
</dbReference>
<keyword evidence="2" id="KW-0805">Transcription regulation</keyword>
<dbReference type="Pfam" id="PF04542">
    <property type="entry name" value="Sigma70_r2"/>
    <property type="match status" value="1"/>
</dbReference>
<organism evidence="8 9">
    <name type="scientific">Rubinisphaera brasiliensis (strain ATCC 49424 / DSM 5305 / JCM 21570 / IAM 15109 / NBRC 103401 / IFAM 1448)</name>
    <name type="common">Planctomyces brasiliensis</name>
    <dbReference type="NCBI Taxonomy" id="756272"/>
    <lineage>
        <taxon>Bacteria</taxon>
        <taxon>Pseudomonadati</taxon>
        <taxon>Planctomycetota</taxon>
        <taxon>Planctomycetia</taxon>
        <taxon>Planctomycetales</taxon>
        <taxon>Planctomycetaceae</taxon>
        <taxon>Rubinisphaera</taxon>
    </lineage>
</organism>
<evidence type="ECO:0000259" key="7">
    <source>
        <dbReference type="Pfam" id="PF08281"/>
    </source>
</evidence>
<dbReference type="PANTHER" id="PTHR43133:SF8">
    <property type="entry name" value="RNA POLYMERASE SIGMA FACTOR HI_1459-RELATED"/>
    <property type="match status" value="1"/>
</dbReference>
<evidence type="ECO:0000256" key="1">
    <source>
        <dbReference type="ARBA" id="ARBA00010641"/>
    </source>
</evidence>
<dbReference type="InterPro" id="IPR014284">
    <property type="entry name" value="RNA_pol_sigma-70_dom"/>
</dbReference>
<dbReference type="InterPro" id="IPR013324">
    <property type="entry name" value="RNA_pol_sigma_r3/r4-like"/>
</dbReference>
<sequence>MMSDSNELLSEVQVVRGCLAGDGESLKDFVARFRQSVYAVCYRLLRHHEDAEDVMQDTFVRAIRSLHHWDQTRPLRPWLMTIASNRCKTALAKRARSLVQVRQETADSAAEGGTASPVRRTELAEEIDLCLDQLKPQMRECFLLFYRQQLSCAEIAERLDRPEGTIKTWLHRSRMHLADALRQRGHG</sequence>
<evidence type="ECO:0000256" key="4">
    <source>
        <dbReference type="ARBA" id="ARBA00023125"/>
    </source>
</evidence>
<accession>F0SHL3</accession>
<dbReference type="PANTHER" id="PTHR43133">
    <property type="entry name" value="RNA POLYMERASE ECF-TYPE SIGMA FACTO"/>
    <property type="match status" value="1"/>
</dbReference>
<comment type="similarity">
    <text evidence="1">Belongs to the sigma-70 factor family. ECF subfamily.</text>
</comment>
<dbReference type="InterPro" id="IPR013249">
    <property type="entry name" value="RNA_pol_sigma70_r4_t2"/>
</dbReference>
<keyword evidence="3" id="KW-0731">Sigma factor</keyword>
<feature type="domain" description="RNA polymerase sigma factor 70 region 4 type 2" evidence="7">
    <location>
        <begin position="125"/>
        <end position="177"/>
    </location>
</feature>
<evidence type="ECO:0000313" key="8">
    <source>
        <dbReference type="EMBL" id="ADY58451.1"/>
    </source>
</evidence>
<dbReference type="Proteomes" id="UP000006860">
    <property type="component" value="Chromosome"/>
</dbReference>
<evidence type="ECO:0000256" key="2">
    <source>
        <dbReference type="ARBA" id="ARBA00023015"/>
    </source>
</evidence>
<gene>
    <name evidence="8" type="ordered locus">Plabr_0828</name>
</gene>
<dbReference type="InterPro" id="IPR007627">
    <property type="entry name" value="RNA_pol_sigma70_r2"/>
</dbReference>
<evidence type="ECO:0000259" key="6">
    <source>
        <dbReference type="Pfam" id="PF04542"/>
    </source>
</evidence>
<dbReference type="GO" id="GO:0016987">
    <property type="term" value="F:sigma factor activity"/>
    <property type="evidence" value="ECO:0007669"/>
    <property type="project" value="UniProtKB-KW"/>
</dbReference>
<dbReference type="SUPFAM" id="SSF88946">
    <property type="entry name" value="Sigma2 domain of RNA polymerase sigma factors"/>
    <property type="match status" value="1"/>
</dbReference>
<dbReference type="Gene3D" id="1.10.1740.10">
    <property type="match status" value="1"/>
</dbReference>